<feature type="transmembrane region" description="Helical" evidence="1">
    <location>
        <begin position="466"/>
        <end position="490"/>
    </location>
</feature>
<dbReference type="SUPFAM" id="SSF82693">
    <property type="entry name" value="Multidrug efflux transporter AcrB pore domain, PN1, PN2, PC1 and PC2 subdomains"/>
    <property type="match status" value="2"/>
</dbReference>
<feature type="transmembrane region" description="Helical" evidence="1">
    <location>
        <begin position="390"/>
        <end position="414"/>
    </location>
</feature>
<evidence type="ECO:0000256" key="1">
    <source>
        <dbReference type="SAM" id="Phobius"/>
    </source>
</evidence>
<feature type="transmembrane region" description="Helical" evidence="1">
    <location>
        <begin position="570"/>
        <end position="590"/>
    </location>
</feature>
<keyword evidence="1" id="KW-0472">Membrane</keyword>
<feature type="transmembrane region" description="Helical" evidence="1">
    <location>
        <begin position="435"/>
        <end position="454"/>
    </location>
</feature>
<keyword evidence="3" id="KW-1185">Reference proteome</keyword>
<dbReference type="Pfam" id="PF00873">
    <property type="entry name" value="ACR_tran"/>
    <property type="match status" value="1"/>
</dbReference>
<protein>
    <submittedName>
        <fullName evidence="2">Efflux RND transporter permease subunit</fullName>
    </submittedName>
</protein>
<feature type="transmembrane region" description="Helical" evidence="1">
    <location>
        <begin position="926"/>
        <end position="945"/>
    </location>
</feature>
<dbReference type="Proteomes" id="UP000321638">
    <property type="component" value="Unassembled WGS sequence"/>
</dbReference>
<accession>A0A5C8PH45</accession>
<organism evidence="2 3">
    <name type="scientific">Vineibacter terrae</name>
    <dbReference type="NCBI Taxonomy" id="2586908"/>
    <lineage>
        <taxon>Bacteria</taxon>
        <taxon>Pseudomonadati</taxon>
        <taxon>Pseudomonadota</taxon>
        <taxon>Alphaproteobacteria</taxon>
        <taxon>Hyphomicrobiales</taxon>
        <taxon>Vineibacter</taxon>
    </lineage>
</organism>
<dbReference type="GO" id="GO:0042910">
    <property type="term" value="F:xenobiotic transmembrane transporter activity"/>
    <property type="evidence" value="ECO:0007669"/>
    <property type="project" value="TreeGrafter"/>
</dbReference>
<reference evidence="2 3" key="1">
    <citation type="submission" date="2019-06" db="EMBL/GenBank/DDBJ databases">
        <title>New taxonomy in bacterial strain CC-CFT640, isolated from vineyard.</title>
        <authorList>
            <person name="Lin S.-Y."/>
            <person name="Tsai C.-F."/>
            <person name="Young C.-C."/>
        </authorList>
    </citation>
    <scope>NUCLEOTIDE SEQUENCE [LARGE SCALE GENOMIC DNA]</scope>
    <source>
        <strain evidence="2 3">CC-CFT640</strain>
    </source>
</reference>
<feature type="transmembrane region" description="Helical" evidence="1">
    <location>
        <begin position="1028"/>
        <end position="1052"/>
    </location>
</feature>
<dbReference type="PRINTS" id="PR00702">
    <property type="entry name" value="ACRIFLAVINRP"/>
</dbReference>
<feature type="transmembrane region" description="Helical" evidence="1">
    <location>
        <begin position="364"/>
        <end position="384"/>
    </location>
</feature>
<gene>
    <name evidence="2" type="ORF">FHP25_23560</name>
</gene>
<evidence type="ECO:0000313" key="3">
    <source>
        <dbReference type="Proteomes" id="UP000321638"/>
    </source>
</evidence>
<proteinExistence type="predicted"/>
<evidence type="ECO:0000313" key="2">
    <source>
        <dbReference type="EMBL" id="TXL72960.1"/>
    </source>
</evidence>
<dbReference type="Gene3D" id="3.30.70.1440">
    <property type="entry name" value="Multidrug efflux transporter AcrB pore domain"/>
    <property type="match status" value="1"/>
</dbReference>
<dbReference type="OrthoDB" id="9798415at2"/>
<dbReference type="InterPro" id="IPR001036">
    <property type="entry name" value="Acrflvin-R"/>
</dbReference>
<dbReference type="RefSeq" id="WP_147849429.1">
    <property type="nucleotide sequence ID" value="NZ_VDUZ01000029.1"/>
</dbReference>
<dbReference type="GO" id="GO:0005886">
    <property type="term" value="C:plasma membrane"/>
    <property type="evidence" value="ECO:0007669"/>
    <property type="project" value="TreeGrafter"/>
</dbReference>
<dbReference type="SUPFAM" id="SSF82714">
    <property type="entry name" value="Multidrug efflux transporter AcrB TolC docking domain, DN and DC subdomains"/>
    <property type="match status" value="2"/>
</dbReference>
<dbReference type="Gene3D" id="3.30.70.1430">
    <property type="entry name" value="Multidrug efflux transporter AcrB pore domain"/>
    <property type="match status" value="2"/>
</dbReference>
<dbReference type="Gene3D" id="3.30.70.1320">
    <property type="entry name" value="Multidrug efflux transporter AcrB pore domain like"/>
    <property type="match status" value="1"/>
</dbReference>
<dbReference type="AlphaFoldDB" id="A0A5C8PH45"/>
<feature type="transmembrane region" description="Helical" evidence="1">
    <location>
        <begin position="902"/>
        <end position="919"/>
    </location>
</feature>
<name>A0A5C8PH45_9HYPH</name>
<comment type="caution">
    <text evidence="2">The sequence shown here is derived from an EMBL/GenBank/DDBJ whole genome shotgun (WGS) entry which is preliminary data.</text>
</comment>
<dbReference type="Gene3D" id="3.30.2090.10">
    <property type="entry name" value="Multidrug efflux transporter AcrB TolC docking domain, DN and DC subdomains"/>
    <property type="match status" value="2"/>
</dbReference>
<sequence length="1081" mass="117462">MTDRFNLSRWALQHRALTIFFMVALSVAGIFSYFSLGRAEDPPFTIKQMVVSAQWLGATAPQMQLQVTDKIETKLQELPFFDNVTSYTKPGETVIFVSLRDDVPPRQVPDLWYQVRKKIGDIRSTLPQGVLGPSFNDEYGDTYSLIWAFEADGFSDAELKEMVKAARLRLLRVRDVVKADLFGTQDERIYLEFSHAKLAMLGLSVQQVIDAVQKQNNVVPAGVVEGASARVAVRVDGAPATPEALARIPIEAGGRTLTLGDIAQVKRGYVDPRAFSMRYMGKPVTGLGIVMASGGDITTLGKALDAEMARIQAELPVGVTVHKVANQPAVVDSSFSEFATSLAEALAIVLAVSFLSLGLRTGIVVALSVPLVLAITFTVMEIMGINFHRISLGALIIALGLLVDDAIIAVEMMLVKLEEGKSRFEAATFAYTSTAFPMLTGTLVTAAGFVPVGFAKSSAGEYTNAIFWVTAIALVVSWFVAVLFTPLIGYRLLPARHALPPEGEGGAKRRKGDVRADSISARTVEDDPTSPFRPSGTFPLRGKEGHHNPYDTRLYRAFRRVVAWCIGHRWLTIGVTGAAFVGALFAFQFVQKQFFPLAARPELIIDLKLAQQSSYAATDGEVRRFEDWLARNDKVSTYVSYIGAGSPRFYLPTVPELRNSNFGQVVVVTKGIEAREALIKEMDSLFAGDFEAVHARVQRLQNGPPTAYPVMFRVLGADPQEIRRIAGQVREVFKANPSTRDINFDWFELGKSVRLDIDHAKARALGVNPQDLATALNTLLSGVTVTQYREGDESIDVVARAVAAERLSLDGLDSVTVRGANGPVPLSQVARLVPQLEEPILWRRNKETLMTVRAMVIDGVQGPDVTAQIDKALAPVRAALPPGYRIDIGGDQEESAKSQRSIFALMPLMLLLMLTFLMLQLQSFSRVALVLLTAPLGLIGVSLFLLAFDAAFGFVSLLGVIALSGMIMRNSVILVDQIDQDIAAGHSPWDAIIDATVRRARPILLTAAAAIFAMVPLSRSVFWGPMAIALMGGLLVATALTLLFLPALYAAWFRVRKPDARQAATLPADVPLAPATAAAAE</sequence>
<keyword evidence="1" id="KW-0812">Transmembrane</keyword>
<feature type="transmembrane region" description="Helical" evidence="1">
    <location>
        <begin position="951"/>
        <end position="968"/>
    </location>
</feature>
<dbReference type="PANTHER" id="PTHR32063">
    <property type="match status" value="1"/>
</dbReference>
<feature type="transmembrane region" description="Helical" evidence="1">
    <location>
        <begin position="16"/>
        <end position="36"/>
    </location>
</feature>
<dbReference type="Gene3D" id="1.20.1640.10">
    <property type="entry name" value="Multidrug efflux transporter AcrB transmembrane domain"/>
    <property type="match status" value="2"/>
</dbReference>
<keyword evidence="1" id="KW-1133">Transmembrane helix</keyword>
<dbReference type="PANTHER" id="PTHR32063:SF18">
    <property type="entry name" value="CATION EFFLUX SYSTEM PROTEIN"/>
    <property type="match status" value="1"/>
</dbReference>
<dbReference type="SUPFAM" id="SSF82866">
    <property type="entry name" value="Multidrug efflux transporter AcrB transmembrane domain"/>
    <property type="match status" value="2"/>
</dbReference>
<dbReference type="EMBL" id="VDUZ01000029">
    <property type="protein sequence ID" value="TXL72960.1"/>
    <property type="molecule type" value="Genomic_DNA"/>
</dbReference>
<feature type="transmembrane region" description="Helical" evidence="1">
    <location>
        <begin position="1003"/>
        <end position="1022"/>
    </location>
</feature>
<dbReference type="InterPro" id="IPR027463">
    <property type="entry name" value="AcrB_DN_DC_subdom"/>
</dbReference>